<dbReference type="InterPro" id="IPR036390">
    <property type="entry name" value="WH_DNA-bd_sf"/>
</dbReference>
<feature type="compositionally biased region" description="Basic and acidic residues" evidence="1">
    <location>
        <begin position="448"/>
        <end position="462"/>
    </location>
</feature>
<feature type="region of interest" description="Disordered" evidence="1">
    <location>
        <begin position="410"/>
        <end position="430"/>
    </location>
</feature>
<reference evidence="3 4" key="1">
    <citation type="journal article" date="2004" name="Nature">
        <title>Genome sequence of the ultrasmall unicellular red alga Cyanidioschyzon merolae 10D.</title>
        <authorList>
            <person name="Matsuzaki M."/>
            <person name="Misumi O."/>
            <person name="Shin-i T."/>
            <person name="Maruyama S."/>
            <person name="Takahara M."/>
            <person name="Miyagishima S."/>
            <person name="Mori T."/>
            <person name="Nishida K."/>
            <person name="Yagisawa F."/>
            <person name="Nishida K."/>
            <person name="Yoshida Y."/>
            <person name="Nishimura Y."/>
            <person name="Nakao S."/>
            <person name="Kobayashi T."/>
            <person name="Momoyama Y."/>
            <person name="Higashiyama T."/>
            <person name="Minoda A."/>
            <person name="Sano M."/>
            <person name="Nomoto H."/>
            <person name="Oishi K."/>
            <person name="Hayashi H."/>
            <person name="Ohta F."/>
            <person name="Nishizaka S."/>
            <person name="Haga S."/>
            <person name="Miura S."/>
            <person name="Morishita T."/>
            <person name="Kabeya Y."/>
            <person name="Terasawa K."/>
            <person name="Suzuki Y."/>
            <person name="Ishii Y."/>
            <person name="Asakawa S."/>
            <person name="Takano H."/>
            <person name="Ohta N."/>
            <person name="Kuroiwa H."/>
            <person name="Tanaka K."/>
            <person name="Shimizu N."/>
            <person name="Sugano S."/>
            <person name="Sato N."/>
            <person name="Nozaki H."/>
            <person name="Ogasawara N."/>
            <person name="Kohara Y."/>
            <person name="Kuroiwa T."/>
        </authorList>
    </citation>
    <scope>NUCLEOTIDE SEQUENCE [LARGE SCALE GENOMIC DNA]</scope>
    <source>
        <strain evidence="3 4">10D</strain>
    </source>
</reference>
<keyword evidence="4" id="KW-1185">Reference proteome</keyword>
<dbReference type="Gramene" id="CMM241CT">
    <property type="protein sequence ID" value="CMM241CT"/>
    <property type="gene ID" value="CMM241C"/>
</dbReference>
<dbReference type="GO" id="GO:0005674">
    <property type="term" value="C:transcription factor TFIIF complex"/>
    <property type="evidence" value="ECO:0007669"/>
    <property type="project" value="InterPro"/>
</dbReference>
<keyword evidence="3" id="KW-0396">Initiation factor</keyword>
<dbReference type="OMA" id="YWATEAI"/>
<dbReference type="STRING" id="280699.M1V5Q5"/>
<sequence>MRFGGGRASRNKSRTWSRSRWRRRKRSVYAQSYRGGGEGTSAAVGLLDVTNRDRGLYVLRMPRFLGEILDKCAERELQAAVELGTGAKTALPPGTGTVIGRLRVSSALKPFEDGAVSSHEAARAPNSGNVVAQVILDEPVLRSHVPESWEEAASDAVERNQIPTRYDLRIYEENPNMQVFSIDSSDPYAPARLEGTVLSIGGLQPRLDDALRAMHRRRATMHQTTVRKAGKRIRSISDADLRQEELKRLRPDAESQPALVSGLMARSASKASGETPVSGPAFIGVRRAAQEIESQFARQIENRLQTRLLRRDASSRAIVDAKDENEWRESVTTRVFRLFEEQFWWRLQDLAENLQIPAARLKPVISELCDYNQRGPYRGMYSLKDHLKTENQRAMMDTLFQRRAAELEAARRERDQERENRRREREAVERAAKRAQLVAESDYVDSLIQRDGETDLGERQDGDDGEASDVDYLDES</sequence>
<dbReference type="InterPro" id="IPR040450">
    <property type="entry name" value="TFIIF_beta_HTH"/>
</dbReference>
<dbReference type="GeneID" id="16994971"/>
<dbReference type="PANTHER" id="PTHR10445:SF0">
    <property type="entry name" value="GENERAL TRANSCRIPTION FACTOR IIF SUBUNIT 2"/>
    <property type="match status" value="1"/>
</dbReference>
<name>M1V5Q5_CYAM1</name>
<dbReference type="Proteomes" id="UP000007014">
    <property type="component" value="Chromosome 13"/>
</dbReference>
<dbReference type="RefSeq" id="XP_005537116.1">
    <property type="nucleotide sequence ID" value="XM_005537059.1"/>
</dbReference>
<keyword evidence="3" id="KW-0648">Protein biosynthesis</keyword>
<dbReference type="OrthoDB" id="449280at2759"/>
<dbReference type="AlphaFoldDB" id="M1V5Q5"/>
<proteinExistence type="predicted"/>
<feature type="domain" description="TFIIF beta subunit HTH" evidence="2">
    <location>
        <begin position="328"/>
        <end position="388"/>
    </location>
</feature>
<reference evidence="3 4" key="2">
    <citation type="journal article" date="2007" name="BMC Biol.">
        <title>A 100%-complete sequence reveals unusually simple genomic features in the hot-spring red alga Cyanidioschyzon merolae.</title>
        <authorList>
            <person name="Nozaki H."/>
            <person name="Takano H."/>
            <person name="Misumi O."/>
            <person name="Terasawa K."/>
            <person name="Matsuzaki M."/>
            <person name="Maruyama S."/>
            <person name="Nishida K."/>
            <person name="Yagisawa F."/>
            <person name="Yoshida Y."/>
            <person name="Fujiwara T."/>
            <person name="Takio S."/>
            <person name="Tamura K."/>
            <person name="Chung S.J."/>
            <person name="Nakamura S."/>
            <person name="Kuroiwa H."/>
            <person name="Tanaka K."/>
            <person name="Sato N."/>
            <person name="Kuroiwa T."/>
        </authorList>
    </citation>
    <scope>NUCLEOTIDE SEQUENCE [LARGE SCALE GENOMIC DNA]</scope>
    <source>
        <strain evidence="3 4">10D</strain>
    </source>
</reference>
<evidence type="ECO:0000313" key="4">
    <source>
        <dbReference type="Proteomes" id="UP000007014"/>
    </source>
</evidence>
<dbReference type="HOGENOM" id="CLU_574114_0_0_1"/>
<accession>M1V5Q5</accession>
<dbReference type="GO" id="GO:0006367">
    <property type="term" value="P:transcription initiation at RNA polymerase II promoter"/>
    <property type="evidence" value="ECO:0007669"/>
    <property type="project" value="InterPro"/>
</dbReference>
<dbReference type="GO" id="GO:0003743">
    <property type="term" value="F:translation initiation factor activity"/>
    <property type="evidence" value="ECO:0007669"/>
    <property type="project" value="UniProtKB-KW"/>
</dbReference>
<feature type="compositionally biased region" description="Acidic residues" evidence="1">
    <location>
        <begin position="463"/>
        <end position="476"/>
    </location>
</feature>
<gene>
    <name evidence="3" type="ORF">CYME_CMM241C</name>
</gene>
<evidence type="ECO:0000259" key="2">
    <source>
        <dbReference type="Pfam" id="PF02270"/>
    </source>
</evidence>
<evidence type="ECO:0000313" key="3">
    <source>
        <dbReference type="EMBL" id="BAM81080.1"/>
    </source>
</evidence>
<feature type="region of interest" description="Disordered" evidence="1">
    <location>
        <begin position="445"/>
        <end position="476"/>
    </location>
</feature>
<dbReference type="InterPro" id="IPR003196">
    <property type="entry name" value="TFIIF_beta"/>
</dbReference>
<dbReference type="EMBL" id="AP006495">
    <property type="protein sequence ID" value="BAM81080.1"/>
    <property type="molecule type" value="Genomic_DNA"/>
</dbReference>
<evidence type="ECO:0000256" key="1">
    <source>
        <dbReference type="SAM" id="MobiDB-lite"/>
    </source>
</evidence>
<dbReference type="KEGG" id="cme:CYME_CMM241C"/>
<feature type="region of interest" description="Disordered" evidence="1">
    <location>
        <begin position="1"/>
        <end position="20"/>
    </location>
</feature>
<dbReference type="PANTHER" id="PTHR10445">
    <property type="entry name" value="GENERAL TRANSCRIPTION FACTOR IIF SUBUNIT 2"/>
    <property type="match status" value="1"/>
</dbReference>
<organism evidence="3 4">
    <name type="scientific">Cyanidioschyzon merolae (strain NIES-3377 / 10D)</name>
    <name type="common">Unicellular red alga</name>
    <dbReference type="NCBI Taxonomy" id="280699"/>
    <lineage>
        <taxon>Eukaryota</taxon>
        <taxon>Rhodophyta</taxon>
        <taxon>Bangiophyceae</taxon>
        <taxon>Cyanidiales</taxon>
        <taxon>Cyanidiaceae</taxon>
        <taxon>Cyanidioschyzon</taxon>
    </lineage>
</organism>
<protein>
    <submittedName>
        <fullName evidence="3">Similar to transcription initiation factor IIF beta subunit</fullName>
    </submittedName>
</protein>
<dbReference type="InterPro" id="IPR036388">
    <property type="entry name" value="WH-like_DNA-bd_sf"/>
</dbReference>
<dbReference type="SUPFAM" id="SSF46785">
    <property type="entry name" value="Winged helix' DNA-binding domain"/>
    <property type="match status" value="1"/>
</dbReference>
<dbReference type="Pfam" id="PF02270">
    <property type="entry name" value="TFIIF_beta"/>
    <property type="match status" value="1"/>
</dbReference>
<feature type="compositionally biased region" description="Basic residues" evidence="1">
    <location>
        <begin position="9"/>
        <end position="20"/>
    </location>
</feature>
<dbReference type="Gene3D" id="1.10.10.10">
    <property type="entry name" value="Winged helix-like DNA-binding domain superfamily/Winged helix DNA-binding domain"/>
    <property type="match status" value="1"/>
</dbReference>